<dbReference type="STRING" id="324602.Caur_3105"/>
<keyword evidence="3 6" id="KW-0812">Transmembrane</keyword>
<proteinExistence type="predicted"/>
<dbReference type="FunCoup" id="A9WHH8">
    <property type="interactions" value="41"/>
</dbReference>
<gene>
    <name evidence="7" type="ordered locus">Caur_3105</name>
</gene>
<organism evidence="7 8">
    <name type="scientific">Chloroflexus aurantiacus (strain ATCC 29366 / DSM 635 / J-10-fl)</name>
    <dbReference type="NCBI Taxonomy" id="324602"/>
    <lineage>
        <taxon>Bacteria</taxon>
        <taxon>Bacillati</taxon>
        <taxon>Chloroflexota</taxon>
        <taxon>Chloroflexia</taxon>
        <taxon>Chloroflexales</taxon>
        <taxon>Chloroflexineae</taxon>
        <taxon>Chloroflexaceae</taxon>
        <taxon>Chloroflexus</taxon>
    </lineage>
</organism>
<dbReference type="Pfam" id="PF03788">
    <property type="entry name" value="LrgA"/>
    <property type="match status" value="1"/>
</dbReference>
<evidence type="ECO:0000256" key="5">
    <source>
        <dbReference type="ARBA" id="ARBA00023136"/>
    </source>
</evidence>
<protein>
    <submittedName>
        <fullName evidence="7">LrgA family protein</fullName>
    </submittedName>
</protein>
<evidence type="ECO:0000256" key="4">
    <source>
        <dbReference type="ARBA" id="ARBA00022989"/>
    </source>
</evidence>
<feature type="transmembrane region" description="Helical" evidence="6">
    <location>
        <begin position="76"/>
        <end position="95"/>
    </location>
</feature>
<comment type="subcellular location">
    <subcellularLocation>
        <location evidence="1">Cell membrane</location>
        <topology evidence="1">Multi-pass membrane protein</topology>
    </subcellularLocation>
</comment>
<feature type="transmembrane region" description="Helical" evidence="6">
    <location>
        <begin position="36"/>
        <end position="55"/>
    </location>
</feature>
<evidence type="ECO:0000256" key="2">
    <source>
        <dbReference type="ARBA" id="ARBA00022475"/>
    </source>
</evidence>
<evidence type="ECO:0000313" key="8">
    <source>
        <dbReference type="Proteomes" id="UP000002008"/>
    </source>
</evidence>
<accession>A9WHH8</accession>
<dbReference type="AlphaFoldDB" id="A9WHH8"/>
<dbReference type="HOGENOM" id="CLU_113736_4_3_0"/>
<evidence type="ECO:0000256" key="3">
    <source>
        <dbReference type="ARBA" id="ARBA00022692"/>
    </source>
</evidence>
<reference evidence="8" key="1">
    <citation type="journal article" date="2011" name="BMC Genomics">
        <title>Complete genome sequence of the filamentous anoxygenic phototrophic bacterium Chloroflexus aurantiacus.</title>
        <authorList>
            <person name="Tang K.H."/>
            <person name="Barry K."/>
            <person name="Chertkov O."/>
            <person name="Dalin E."/>
            <person name="Han C.S."/>
            <person name="Hauser L.J."/>
            <person name="Honchak B.M."/>
            <person name="Karbach L.E."/>
            <person name="Land M.L."/>
            <person name="Lapidus A."/>
            <person name="Larimer F.W."/>
            <person name="Mikhailova N."/>
            <person name="Pitluck S."/>
            <person name="Pierson B.K."/>
            <person name="Blankenship R.E."/>
        </authorList>
    </citation>
    <scope>NUCLEOTIDE SEQUENCE [LARGE SCALE GENOMIC DNA]</scope>
    <source>
        <strain evidence="8">ATCC 29366 / DSM 635 / J-10-fl</strain>
    </source>
</reference>
<dbReference type="InParanoid" id="A9WHH8"/>
<name>A9WHH8_CHLAA</name>
<keyword evidence="8" id="KW-1185">Reference proteome</keyword>
<keyword evidence="2" id="KW-1003">Cell membrane</keyword>
<evidence type="ECO:0000256" key="1">
    <source>
        <dbReference type="ARBA" id="ARBA00004651"/>
    </source>
</evidence>
<evidence type="ECO:0000313" key="7">
    <source>
        <dbReference type="EMBL" id="ABY36304.1"/>
    </source>
</evidence>
<feature type="transmembrane region" description="Helical" evidence="6">
    <location>
        <begin position="12"/>
        <end position="30"/>
    </location>
</feature>
<dbReference type="PANTHER" id="PTHR33931:SF2">
    <property type="entry name" value="HOLIN-LIKE PROTEIN CIDA"/>
    <property type="match status" value="1"/>
</dbReference>
<keyword evidence="4 6" id="KW-1133">Transmembrane helix</keyword>
<dbReference type="EMBL" id="CP000909">
    <property type="protein sequence ID" value="ABY36304.1"/>
    <property type="molecule type" value="Genomic_DNA"/>
</dbReference>
<keyword evidence="5 6" id="KW-0472">Membrane</keyword>
<dbReference type="PATRIC" id="fig|324602.8.peg.3509"/>
<evidence type="ECO:0000256" key="6">
    <source>
        <dbReference type="SAM" id="Phobius"/>
    </source>
</evidence>
<dbReference type="eggNOG" id="COG1380">
    <property type="taxonomic scope" value="Bacteria"/>
</dbReference>
<dbReference type="Proteomes" id="UP000002008">
    <property type="component" value="Chromosome"/>
</dbReference>
<dbReference type="EnsemblBacteria" id="ABY36304">
    <property type="protein sequence ID" value="ABY36304"/>
    <property type="gene ID" value="Caur_3105"/>
</dbReference>
<sequence>MVRVCDCCRRREVSVVVDAILGLLLCQLIGEIVSRALNLPVPGPVVGMLLLFTVLRWQGKVPAPLETTAHNILAHLPLLFVPAGVGVIVHLPLLSREGAPLLAAIVVSTMVTLLVTGLTIRLLRNRKG</sequence>
<dbReference type="PANTHER" id="PTHR33931">
    <property type="entry name" value="HOLIN-LIKE PROTEIN CIDA-RELATED"/>
    <property type="match status" value="1"/>
</dbReference>
<dbReference type="GO" id="GO:0005886">
    <property type="term" value="C:plasma membrane"/>
    <property type="evidence" value="ECO:0007669"/>
    <property type="project" value="UniProtKB-SubCell"/>
</dbReference>
<feature type="transmembrane region" description="Helical" evidence="6">
    <location>
        <begin position="101"/>
        <end position="123"/>
    </location>
</feature>
<dbReference type="InterPro" id="IPR005538">
    <property type="entry name" value="LrgA/CidA"/>
</dbReference>
<dbReference type="KEGG" id="cau:Caur_3105"/>